<name>A0A419SZN0_9FIRM</name>
<accession>A0A419SZN0</accession>
<reference evidence="1 2" key="1">
    <citation type="submission" date="2016-08" db="EMBL/GenBank/DDBJ databases">
        <title>A new outlook on sporulation: Clostridium algidixylanolyticum.</title>
        <authorList>
            <person name="Poppleton D.I."/>
            <person name="Gribaldo S."/>
        </authorList>
    </citation>
    <scope>NUCLEOTIDE SEQUENCE [LARGE SCALE GENOMIC DNA]</scope>
    <source>
        <strain evidence="1 2">SPL73</strain>
    </source>
</reference>
<dbReference type="EMBL" id="MCIA01000030">
    <property type="protein sequence ID" value="RKD30740.1"/>
    <property type="molecule type" value="Genomic_DNA"/>
</dbReference>
<protein>
    <recommendedName>
        <fullName evidence="3">Isopropylmalate dehydrogenase-like domain-containing protein</fullName>
    </recommendedName>
</protein>
<comment type="caution">
    <text evidence="1">The sequence shown here is derived from an EMBL/GenBank/DDBJ whole genome shotgun (WGS) entry which is preliminary data.</text>
</comment>
<dbReference type="Proteomes" id="UP000284277">
    <property type="component" value="Unassembled WGS sequence"/>
</dbReference>
<evidence type="ECO:0000313" key="2">
    <source>
        <dbReference type="Proteomes" id="UP000284277"/>
    </source>
</evidence>
<proteinExistence type="predicted"/>
<evidence type="ECO:0000313" key="1">
    <source>
        <dbReference type="EMBL" id="RKD30740.1"/>
    </source>
</evidence>
<dbReference type="SUPFAM" id="SSF53659">
    <property type="entry name" value="Isocitrate/Isopropylmalate dehydrogenase-like"/>
    <property type="match status" value="1"/>
</dbReference>
<organism evidence="1 2">
    <name type="scientific">Lacrimispora algidixylanolytica</name>
    <dbReference type="NCBI Taxonomy" id="94868"/>
    <lineage>
        <taxon>Bacteria</taxon>
        <taxon>Bacillati</taxon>
        <taxon>Bacillota</taxon>
        <taxon>Clostridia</taxon>
        <taxon>Lachnospirales</taxon>
        <taxon>Lachnospiraceae</taxon>
        <taxon>Lacrimispora</taxon>
    </lineage>
</organism>
<keyword evidence="2" id="KW-1185">Reference proteome</keyword>
<dbReference type="AlphaFoldDB" id="A0A419SZN0"/>
<dbReference type="RefSeq" id="WP_243117237.1">
    <property type="nucleotide sequence ID" value="NZ_MCIA01000030.1"/>
</dbReference>
<evidence type="ECO:0008006" key="3">
    <source>
        <dbReference type="Google" id="ProtNLM"/>
    </source>
</evidence>
<sequence>MDNKRVAEDTFGALIQEEYERIKRMKSTTEVTDFGKLNKIIIGILPGDGIGPIIMEQALRVLKKLVRGEIDRGKPCLKQSTAQLPV</sequence>
<dbReference type="Gene3D" id="3.40.718.10">
    <property type="entry name" value="Isopropylmalate Dehydrogenase"/>
    <property type="match status" value="1"/>
</dbReference>
<gene>
    <name evidence="1" type="ORF">BET01_05320</name>
</gene>